<dbReference type="InterPro" id="IPR050198">
    <property type="entry name" value="Non-receptor_tyrosine_kinases"/>
</dbReference>
<dbReference type="Gene3D" id="1.10.510.10">
    <property type="entry name" value="Transferase(Phosphotransferase) domain 1"/>
    <property type="match status" value="1"/>
</dbReference>
<name>A0A9Q1HKF2_HOLLE</name>
<evidence type="ECO:0000313" key="6">
    <source>
        <dbReference type="Proteomes" id="UP001152320"/>
    </source>
</evidence>
<dbReference type="EMBL" id="JAIZAY010000001">
    <property type="protein sequence ID" value="KAJ8048313.1"/>
    <property type="molecule type" value="Genomic_DNA"/>
</dbReference>
<dbReference type="InterPro" id="IPR001245">
    <property type="entry name" value="Ser-Thr/Tyr_kinase_cat_dom"/>
</dbReference>
<dbReference type="Pfam" id="PF07714">
    <property type="entry name" value="PK_Tyr_Ser-Thr"/>
    <property type="match status" value="1"/>
</dbReference>
<keyword evidence="1" id="KW-0547">Nucleotide-binding</keyword>
<dbReference type="AlphaFoldDB" id="A0A9Q1HKF2"/>
<comment type="caution">
    <text evidence="5">The sequence shown here is derived from an EMBL/GenBank/DDBJ whole genome shotgun (WGS) entry which is preliminary data.</text>
</comment>
<protein>
    <submittedName>
        <fullName evidence="5">Vascular endothelial growth factor receptor 1</fullName>
    </submittedName>
</protein>
<organism evidence="5 6">
    <name type="scientific">Holothuria leucospilota</name>
    <name type="common">Black long sea cucumber</name>
    <name type="synonym">Mertensiothuria leucospilota</name>
    <dbReference type="NCBI Taxonomy" id="206669"/>
    <lineage>
        <taxon>Eukaryota</taxon>
        <taxon>Metazoa</taxon>
        <taxon>Echinodermata</taxon>
        <taxon>Eleutherozoa</taxon>
        <taxon>Echinozoa</taxon>
        <taxon>Holothuroidea</taxon>
        <taxon>Aspidochirotacea</taxon>
        <taxon>Aspidochirotida</taxon>
        <taxon>Holothuriidae</taxon>
        <taxon>Holothuria</taxon>
    </lineage>
</organism>
<sequence length="391" mass="44486">MRKEVLGESVEILSFTDSKEKPSLLVDRQRLSSVKSERKSGSINTSEFPCPPTLDLPDVPQGLDQPTYYTPPKDVYGGYTKMKDNILQGRMFNEKDICLVCKIKMGKMYNRWMGSVAVTDKTNKCVVLTTAADVASESNSIHWDNFVERVLELPDNENINHVEGFYIDDAKVTYLVYEHLICETLDVRVNACRGGDDSAPTRQPLSDSEVMRYLFGILEGVQLLQSYGFLHPGLTTKKVLLTKQGTCKLYDFCLSEDAAYRMIVQKSEKKCTLNQFAPEALSKNEYTQASDVWSTANVIWEILSSGAPPFSDEVEISEDDVTVPEWPDTYQEIRNNRLFECWRTVSSRRPTISLLKMSFEKVFESVQEQRNFYGHPTDTLDLYVPMKGTTL</sequence>
<proteinExistence type="predicted"/>
<keyword evidence="5" id="KW-0675">Receptor</keyword>
<dbReference type="GO" id="GO:0004672">
    <property type="term" value="F:protein kinase activity"/>
    <property type="evidence" value="ECO:0007669"/>
    <property type="project" value="InterPro"/>
</dbReference>
<gene>
    <name evidence="5" type="ORF">HOLleu_00575</name>
</gene>
<dbReference type="InterPro" id="IPR000719">
    <property type="entry name" value="Prot_kinase_dom"/>
</dbReference>
<accession>A0A9Q1HKF2</accession>
<feature type="region of interest" description="Disordered" evidence="3">
    <location>
        <begin position="29"/>
        <end position="51"/>
    </location>
</feature>
<dbReference type="PANTHER" id="PTHR24418">
    <property type="entry name" value="TYROSINE-PROTEIN KINASE"/>
    <property type="match status" value="1"/>
</dbReference>
<dbReference type="SUPFAM" id="SSF56112">
    <property type="entry name" value="Protein kinase-like (PK-like)"/>
    <property type="match status" value="1"/>
</dbReference>
<dbReference type="InterPro" id="IPR011009">
    <property type="entry name" value="Kinase-like_dom_sf"/>
</dbReference>
<keyword evidence="2" id="KW-0067">ATP-binding</keyword>
<evidence type="ECO:0000256" key="1">
    <source>
        <dbReference type="ARBA" id="ARBA00022741"/>
    </source>
</evidence>
<dbReference type="PROSITE" id="PS50011">
    <property type="entry name" value="PROTEIN_KINASE_DOM"/>
    <property type="match status" value="1"/>
</dbReference>
<evidence type="ECO:0000256" key="2">
    <source>
        <dbReference type="ARBA" id="ARBA00022840"/>
    </source>
</evidence>
<keyword evidence="6" id="KW-1185">Reference proteome</keyword>
<reference evidence="5" key="1">
    <citation type="submission" date="2021-10" db="EMBL/GenBank/DDBJ databases">
        <title>Tropical sea cucumber genome reveals ecological adaptation and Cuvierian tubules defense mechanism.</title>
        <authorList>
            <person name="Chen T."/>
        </authorList>
    </citation>
    <scope>NUCLEOTIDE SEQUENCE</scope>
    <source>
        <strain evidence="5">Nanhai2018</strain>
        <tissue evidence="5">Muscle</tissue>
    </source>
</reference>
<dbReference type="Proteomes" id="UP001152320">
    <property type="component" value="Chromosome 1"/>
</dbReference>
<feature type="compositionally biased region" description="Basic and acidic residues" evidence="3">
    <location>
        <begin position="29"/>
        <end position="40"/>
    </location>
</feature>
<feature type="domain" description="Protein kinase" evidence="4">
    <location>
        <begin position="97"/>
        <end position="363"/>
    </location>
</feature>
<evidence type="ECO:0000259" key="4">
    <source>
        <dbReference type="PROSITE" id="PS50011"/>
    </source>
</evidence>
<evidence type="ECO:0000256" key="3">
    <source>
        <dbReference type="SAM" id="MobiDB-lite"/>
    </source>
</evidence>
<dbReference type="GO" id="GO:0005524">
    <property type="term" value="F:ATP binding"/>
    <property type="evidence" value="ECO:0007669"/>
    <property type="project" value="UniProtKB-KW"/>
</dbReference>
<evidence type="ECO:0000313" key="5">
    <source>
        <dbReference type="EMBL" id="KAJ8048313.1"/>
    </source>
</evidence>